<sequence length="61" mass="6748">MAPKLSVEARRVRMLIVAGPIMAASGLVLYKRLVLDEPQRKLPNQNTETTSTLAQPTTQSR</sequence>
<evidence type="ECO:0000313" key="2">
    <source>
        <dbReference type="Proteomes" id="UP000308600"/>
    </source>
</evidence>
<organism evidence="1 2">
    <name type="scientific">Pluteus cervinus</name>
    <dbReference type="NCBI Taxonomy" id="181527"/>
    <lineage>
        <taxon>Eukaryota</taxon>
        <taxon>Fungi</taxon>
        <taxon>Dikarya</taxon>
        <taxon>Basidiomycota</taxon>
        <taxon>Agaricomycotina</taxon>
        <taxon>Agaricomycetes</taxon>
        <taxon>Agaricomycetidae</taxon>
        <taxon>Agaricales</taxon>
        <taxon>Pluteineae</taxon>
        <taxon>Pluteaceae</taxon>
        <taxon>Pluteus</taxon>
    </lineage>
</organism>
<dbReference type="Proteomes" id="UP000308600">
    <property type="component" value="Unassembled WGS sequence"/>
</dbReference>
<reference evidence="1 2" key="1">
    <citation type="journal article" date="2019" name="Nat. Ecol. Evol.">
        <title>Megaphylogeny resolves global patterns of mushroom evolution.</title>
        <authorList>
            <person name="Varga T."/>
            <person name="Krizsan K."/>
            <person name="Foldi C."/>
            <person name="Dima B."/>
            <person name="Sanchez-Garcia M."/>
            <person name="Sanchez-Ramirez S."/>
            <person name="Szollosi G.J."/>
            <person name="Szarkandi J.G."/>
            <person name="Papp V."/>
            <person name="Albert L."/>
            <person name="Andreopoulos W."/>
            <person name="Angelini C."/>
            <person name="Antonin V."/>
            <person name="Barry K.W."/>
            <person name="Bougher N.L."/>
            <person name="Buchanan P."/>
            <person name="Buyck B."/>
            <person name="Bense V."/>
            <person name="Catcheside P."/>
            <person name="Chovatia M."/>
            <person name="Cooper J."/>
            <person name="Damon W."/>
            <person name="Desjardin D."/>
            <person name="Finy P."/>
            <person name="Geml J."/>
            <person name="Haridas S."/>
            <person name="Hughes K."/>
            <person name="Justo A."/>
            <person name="Karasinski D."/>
            <person name="Kautmanova I."/>
            <person name="Kiss B."/>
            <person name="Kocsube S."/>
            <person name="Kotiranta H."/>
            <person name="LaButti K.M."/>
            <person name="Lechner B.E."/>
            <person name="Liimatainen K."/>
            <person name="Lipzen A."/>
            <person name="Lukacs Z."/>
            <person name="Mihaltcheva S."/>
            <person name="Morgado L.N."/>
            <person name="Niskanen T."/>
            <person name="Noordeloos M.E."/>
            <person name="Ohm R.A."/>
            <person name="Ortiz-Santana B."/>
            <person name="Ovrebo C."/>
            <person name="Racz N."/>
            <person name="Riley R."/>
            <person name="Savchenko A."/>
            <person name="Shiryaev A."/>
            <person name="Soop K."/>
            <person name="Spirin V."/>
            <person name="Szebenyi C."/>
            <person name="Tomsovsky M."/>
            <person name="Tulloss R.E."/>
            <person name="Uehling J."/>
            <person name="Grigoriev I.V."/>
            <person name="Vagvolgyi C."/>
            <person name="Papp T."/>
            <person name="Martin F.M."/>
            <person name="Miettinen O."/>
            <person name="Hibbett D.S."/>
            <person name="Nagy L.G."/>
        </authorList>
    </citation>
    <scope>NUCLEOTIDE SEQUENCE [LARGE SCALE GENOMIC DNA]</scope>
    <source>
        <strain evidence="1 2">NL-1719</strain>
    </source>
</reference>
<gene>
    <name evidence="1" type="ORF">BDN72DRAFT_831837</name>
</gene>
<keyword evidence="2" id="KW-1185">Reference proteome</keyword>
<dbReference type="EMBL" id="ML208262">
    <property type="protein sequence ID" value="TFK75561.1"/>
    <property type="molecule type" value="Genomic_DNA"/>
</dbReference>
<proteinExistence type="predicted"/>
<protein>
    <submittedName>
        <fullName evidence="1">Uncharacterized protein</fullName>
    </submittedName>
</protein>
<feature type="non-terminal residue" evidence="1">
    <location>
        <position position="61"/>
    </location>
</feature>
<name>A0ACD3BCJ9_9AGAR</name>
<evidence type="ECO:0000313" key="1">
    <source>
        <dbReference type="EMBL" id="TFK75561.1"/>
    </source>
</evidence>
<accession>A0ACD3BCJ9</accession>